<keyword evidence="3" id="KW-1185">Reference proteome</keyword>
<keyword evidence="1" id="KW-0732">Signal</keyword>
<evidence type="ECO:0000256" key="1">
    <source>
        <dbReference type="SAM" id="SignalP"/>
    </source>
</evidence>
<feature type="signal peptide" evidence="1">
    <location>
        <begin position="1"/>
        <end position="25"/>
    </location>
</feature>
<proteinExistence type="predicted"/>
<organism evidence="2 3">
    <name type="scientific">Hoeflea olei</name>
    <dbReference type="NCBI Taxonomy" id="1480615"/>
    <lineage>
        <taxon>Bacteria</taxon>
        <taxon>Pseudomonadati</taxon>
        <taxon>Pseudomonadota</taxon>
        <taxon>Alphaproteobacteria</taxon>
        <taxon>Hyphomicrobiales</taxon>
        <taxon>Rhizobiaceae</taxon>
        <taxon>Hoeflea</taxon>
    </lineage>
</organism>
<dbReference type="AlphaFoldDB" id="A0A1C1Z0W7"/>
<dbReference type="Proteomes" id="UP000094795">
    <property type="component" value="Unassembled WGS sequence"/>
</dbReference>
<dbReference type="EMBL" id="LQZT01000001">
    <property type="protein sequence ID" value="OCW59413.1"/>
    <property type="molecule type" value="Genomic_DNA"/>
</dbReference>
<evidence type="ECO:0000313" key="3">
    <source>
        <dbReference type="Proteomes" id="UP000094795"/>
    </source>
</evidence>
<reference evidence="2 3" key="1">
    <citation type="submission" date="2015-12" db="EMBL/GenBank/DDBJ databases">
        <authorList>
            <person name="Shamseldin A."/>
            <person name="Moawad H."/>
            <person name="Abd El-Rahim W.M."/>
            <person name="Sadowsky M.J."/>
        </authorList>
    </citation>
    <scope>NUCLEOTIDE SEQUENCE [LARGE SCALE GENOMIC DNA]</scope>
    <source>
        <strain evidence="2 3">JC234</strain>
    </source>
</reference>
<comment type="caution">
    <text evidence="2">The sequence shown here is derived from an EMBL/GenBank/DDBJ whole genome shotgun (WGS) entry which is preliminary data.</text>
</comment>
<name>A0A1C1Z0W7_9HYPH</name>
<evidence type="ECO:0008006" key="4">
    <source>
        <dbReference type="Google" id="ProtNLM"/>
    </source>
</evidence>
<sequence length="80" mass="8067">MNKIAFAAALSLASVLSFATTSAFAETVEAPQAKLCIKAPEKAAKAGIDCTATSVIATDKAKGAKQYPSGPTNFGSGLVF</sequence>
<accession>A0A1C1Z0W7</accession>
<evidence type="ECO:0000313" key="2">
    <source>
        <dbReference type="EMBL" id="OCW59413.1"/>
    </source>
</evidence>
<protein>
    <recommendedName>
        <fullName evidence="4">DUF680 domain-containing protein</fullName>
    </recommendedName>
</protein>
<gene>
    <name evidence="2" type="ORF">AWJ14_10310</name>
</gene>
<dbReference type="RefSeq" id="WP_066174091.1">
    <property type="nucleotide sequence ID" value="NZ_LQZT01000001.1"/>
</dbReference>
<feature type="chain" id="PRO_5008656614" description="DUF680 domain-containing protein" evidence="1">
    <location>
        <begin position="26"/>
        <end position="80"/>
    </location>
</feature>